<keyword evidence="3" id="KW-1185">Reference proteome</keyword>
<gene>
    <name evidence="2" type="ORF">G6F50_013957</name>
</gene>
<evidence type="ECO:0000256" key="1">
    <source>
        <dbReference type="SAM" id="MobiDB-lite"/>
    </source>
</evidence>
<comment type="caution">
    <text evidence="2">The sequence shown here is derived from an EMBL/GenBank/DDBJ whole genome shotgun (WGS) entry which is preliminary data.</text>
</comment>
<dbReference type="Proteomes" id="UP000740926">
    <property type="component" value="Unassembled WGS sequence"/>
</dbReference>
<dbReference type="EMBL" id="JAANIU010006104">
    <property type="protein sequence ID" value="KAG1543681.1"/>
    <property type="molecule type" value="Genomic_DNA"/>
</dbReference>
<organism evidence="2 3">
    <name type="scientific">Rhizopus delemar</name>
    <dbReference type="NCBI Taxonomy" id="936053"/>
    <lineage>
        <taxon>Eukaryota</taxon>
        <taxon>Fungi</taxon>
        <taxon>Fungi incertae sedis</taxon>
        <taxon>Mucoromycota</taxon>
        <taxon>Mucoromycotina</taxon>
        <taxon>Mucoromycetes</taxon>
        <taxon>Mucorales</taxon>
        <taxon>Mucorineae</taxon>
        <taxon>Rhizopodaceae</taxon>
        <taxon>Rhizopus</taxon>
    </lineage>
</organism>
<feature type="region of interest" description="Disordered" evidence="1">
    <location>
        <begin position="1"/>
        <end position="22"/>
    </location>
</feature>
<evidence type="ECO:0000313" key="3">
    <source>
        <dbReference type="Proteomes" id="UP000740926"/>
    </source>
</evidence>
<proteinExistence type="predicted"/>
<protein>
    <submittedName>
        <fullName evidence="2">Uncharacterized protein</fullName>
    </submittedName>
</protein>
<evidence type="ECO:0000313" key="2">
    <source>
        <dbReference type="EMBL" id="KAG1543681.1"/>
    </source>
</evidence>
<accession>A0A9P6YAQ0</accession>
<dbReference type="AlphaFoldDB" id="A0A9P6YAQ0"/>
<name>A0A9P6YAQ0_9FUNG</name>
<reference evidence="2 3" key="1">
    <citation type="journal article" date="2020" name="Microb. Genom.">
        <title>Genetic diversity of clinical and environmental Mucorales isolates obtained from an investigation of mucormycosis cases among solid organ transplant recipients.</title>
        <authorList>
            <person name="Nguyen M.H."/>
            <person name="Kaul D."/>
            <person name="Muto C."/>
            <person name="Cheng S.J."/>
            <person name="Richter R.A."/>
            <person name="Bruno V.M."/>
            <person name="Liu G."/>
            <person name="Beyhan S."/>
            <person name="Sundermann A.J."/>
            <person name="Mounaud S."/>
            <person name="Pasculle A.W."/>
            <person name="Nierman W.C."/>
            <person name="Driscoll E."/>
            <person name="Cumbie R."/>
            <person name="Clancy C.J."/>
            <person name="Dupont C.L."/>
        </authorList>
    </citation>
    <scope>NUCLEOTIDE SEQUENCE [LARGE SCALE GENOMIC DNA]</scope>
    <source>
        <strain evidence="2 3">GL24</strain>
    </source>
</reference>
<sequence>MHVEELATGGLAQAGDDRNRAGTQAGFDRRQVDLLHLADQAVGVHVQVFGLEHATGNRGGARAVLVKSFDQAQIGLLEHPAHDRQRFRRGHAQTVDGLLLDAGGRQLGIQLRASAVQHDRGQPDFLQERQRGGQRVEIIAQHRAADLDHGEALGIQLRKALEVLADLLRAGHAGKQAHDGLAGLAVRLEGRRHFGFVGKGRIRRRRR</sequence>